<name>A0A1M7YBQ4_9FIRM</name>
<dbReference type="OrthoDB" id="9767864at2"/>
<dbReference type="PANTHER" id="PTHR35861">
    <property type="match status" value="1"/>
</dbReference>
<dbReference type="Proteomes" id="UP000184612">
    <property type="component" value="Unassembled WGS sequence"/>
</dbReference>
<dbReference type="RefSeq" id="WP_073589258.1">
    <property type="nucleotide sequence ID" value="NZ_FRFD01000007.1"/>
</dbReference>
<dbReference type="AlphaFoldDB" id="A0A1M7YBQ4"/>
<proteinExistence type="predicted"/>
<dbReference type="InterPro" id="IPR052042">
    <property type="entry name" value="Tail_sheath_structural"/>
</dbReference>
<dbReference type="STRING" id="1121345.SAMN02745217_02570"/>
<accession>A0A1M7YBQ4</accession>
<reference evidence="1 2" key="1">
    <citation type="submission" date="2016-12" db="EMBL/GenBank/DDBJ databases">
        <authorList>
            <person name="Song W.-J."/>
            <person name="Kurnit D.M."/>
        </authorList>
    </citation>
    <scope>NUCLEOTIDE SEQUENCE [LARGE SCALE GENOMIC DNA]</scope>
    <source>
        <strain evidence="1 2">DSM 12503</strain>
    </source>
</reference>
<gene>
    <name evidence="1" type="ORF">SAMN02745217_02570</name>
</gene>
<dbReference type="PANTHER" id="PTHR35861:SF2">
    <property type="entry name" value="FELS-2 PROPHAGE PROTEIN"/>
    <property type="match status" value="1"/>
</dbReference>
<dbReference type="EMBL" id="FRFD01000007">
    <property type="protein sequence ID" value="SHO50070.1"/>
    <property type="molecule type" value="Genomic_DNA"/>
</dbReference>
<protein>
    <recommendedName>
        <fullName evidence="3">Phage tail sheath family protein</fullName>
    </recommendedName>
</protein>
<evidence type="ECO:0000313" key="1">
    <source>
        <dbReference type="EMBL" id="SHO50070.1"/>
    </source>
</evidence>
<evidence type="ECO:0008006" key="3">
    <source>
        <dbReference type="Google" id="ProtNLM"/>
    </source>
</evidence>
<sequence length="490" mass="53190">MSNYKHGIRTSHQATALSVPITSDGCLQCVIGTAPVNMAEDPYNTVGKPFVVYNKPAAISAVGYSTDFEKYTLCQSIYATFDVFAVAPLILINVLDPTKHVKAELSKEYNVVGGKVTIDETGILLDQLSIASKDGGTTYVADTDYVTSFNSDGTVSVAISKTGTAKAATEIKATFVQIDPDAVTYEDVIGSYNLQTRIRTGMELIGQVYPKYGVVPSLLLAPGWSHIPAVNLALNAKAKLISSLFTAKAVSDLDTSEGKAEGMEDVKEYKDGNAYSDRDTIPLWPMVGVGDYKYYYSAQMAAHMQYLAASNSGVPSKSPSNKDIKITGLYTKAGEEVFMEMDEANDFCNACGVVTAINMNGWKCWGNNTAAYPSTSDPIDRWINIVTIFDYIENNFKLTFFQNVDDLTNYRLIDEVVSGFNIQLNGLQGSDDIAGGEISFDHDENPINNILAGHIKFHTRIGGYTPAEDIENVFEFDPTITQAALEGGAE</sequence>
<organism evidence="1 2">
    <name type="scientific">Anaerocolumna xylanovorans DSM 12503</name>
    <dbReference type="NCBI Taxonomy" id="1121345"/>
    <lineage>
        <taxon>Bacteria</taxon>
        <taxon>Bacillati</taxon>
        <taxon>Bacillota</taxon>
        <taxon>Clostridia</taxon>
        <taxon>Lachnospirales</taxon>
        <taxon>Lachnospiraceae</taxon>
        <taxon>Anaerocolumna</taxon>
    </lineage>
</organism>
<keyword evidence="2" id="KW-1185">Reference proteome</keyword>
<evidence type="ECO:0000313" key="2">
    <source>
        <dbReference type="Proteomes" id="UP000184612"/>
    </source>
</evidence>